<gene>
    <name evidence="1" type="ORF">PDJAM_G00240980</name>
</gene>
<evidence type="ECO:0000313" key="2">
    <source>
        <dbReference type="Proteomes" id="UP000830395"/>
    </source>
</evidence>
<reference evidence="1" key="1">
    <citation type="submission" date="2020-02" db="EMBL/GenBank/DDBJ databases">
        <title>Genome sequencing of the panga catfish, Pangasius djambal.</title>
        <authorList>
            <person name="Wen M."/>
            <person name="Zahm M."/>
            <person name="Roques C."/>
            <person name="Cabau C."/>
            <person name="Klopp C."/>
            <person name="Donnadieu C."/>
            <person name="Jouanno E."/>
            <person name="Avarre J.-C."/>
            <person name="Campet M."/>
            <person name="Ha T."/>
            <person name="Dugue R."/>
            <person name="Lampietro C."/>
            <person name="Louis A."/>
            <person name="Herpin A."/>
            <person name="Echchiki A."/>
            <person name="Berthelot C."/>
            <person name="Parey E."/>
            <person name="Roest-Crollius H."/>
            <person name="Braasch I."/>
            <person name="Postlethwait J.H."/>
            <person name="Bobe J."/>
            <person name="Montfort J."/>
            <person name="Bouchez O."/>
            <person name="Begum T."/>
            <person name="Schartl M."/>
            <person name="Gustiano R."/>
            <person name="Guiguen Y."/>
        </authorList>
    </citation>
    <scope>NUCLEOTIDE SEQUENCE</scope>
    <source>
        <strain evidence="1">Pdj_M5554</strain>
    </source>
</reference>
<proteinExistence type="predicted"/>
<keyword evidence="2" id="KW-1185">Reference proteome</keyword>
<sequence>MITLDGNTSQQCDYDIKLEQRAVKRRNLGDRNNVTSCRSPTRDVDTKWIKNELHRKRQDEFSKRRPADCNVSTLLSPRSRRNYAQEGVRVTQMSMSYRRPKISPIKQSVSTASLNNENALKHDRVAAVLDSLHQRGKAKQERGLLRDITQLTNNHRTLHTASVQTESGTATVKDEDIQQLATYLEEALYREEVLKKKLTALQRSTSTLLQSTELLWKTRCDEDLLKNKIKTLEAQLQLCVKRLPQDGLKKAVLKMEKQKEEYEKKALEAIQKATEENSETQSKLQNLQEALQVAQAESVRWQKLYEELRESYSKLRKSQDQYTDQLQQLQNQLQRSKEQEESLREQCDILQEDEAELRTAILLLEQDNQTLREQLEKFPENSHGSWNNVTEVHKQGHESYQFARMDNSIAEQLHQTEQRLSLKDMECVELKAELETLEQECYSYQTRLAQCREELNTLSARNSRSTRRRRFCSTLCLTLFFMLMLTAVMVAVWIYCPSVREQLREFYSVVEERVEDYLIQAAAAQHAGCFRPV</sequence>
<evidence type="ECO:0000313" key="1">
    <source>
        <dbReference type="EMBL" id="MCJ8734945.1"/>
    </source>
</evidence>
<name>A0ACC5YHM5_9TELE</name>
<dbReference type="EMBL" id="CM040982">
    <property type="protein sequence ID" value="MCJ8734945.1"/>
    <property type="molecule type" value="Genomic_DNA"/>
</dbReference>
<organism evidence="1 2">
    <name type="scientific">Pangasius djambal</name>
    <dbReference type="NCBI Taxonomy" id="1691987"/>
    <lineage>
        <taxon>Eukaryota</taxon>
        <taxon>Metazoa</taxon>
        <taxon>Chordata</taxon>
        <taxon>Craniata</taxon>
        <taxon>Vertebrata</taxon>
        <taxon>Euteleostomi</taxon>
        <taxon>Actinopterygii</taxon>
        <taxon>Neopterygii</taxon>
        <taxon>Teleostei</taxon>
        <taxon>Ostariophysi</taxon>
        <taxon>Siluriformes</taxon>
        <taxon>Pangasiidae</taxon>
        <taxon>Pangasius</taxon>
    </lineage>
</organism>
<comment type="caution">
    <text evidence="1">The sequence shown here is derived from an EMBL/GenBank/DDBJ whole genome shotgun (WGS) entry which is preliminary data.</text>
</comment>
<protein>
    <submittedName>
        <fullName evidence="1">Uncharacterized protein</fullName>
    </submittedName>
</protein>
<accession>A0ACC5YHM5</accession>
<dbReference type="Proteomes" id="UP000830395">
    <property type="component" value="Chromosome 8"/>
</dbReference>